<dbReference type="KEGG" id="caci:CLOAM0671"/>
<reference evidence="1 2" key="1">
    <citation type="journal article" date="2008" name="J. Bacteriol.">
        <title>'Candidatus Cloacamonas acidaminovorans': genome sequence reconstruction provides a first glimpse of a new bacterial division.</title>
        <authorList>
            <person name="Pelletier E."/>
            <person name="Kreimeyer A."/>
            <person name="Bocs S."/>
            <person name="Rouy Z."/>
            <person name="Gyapay G."/>
            <person name="Chouari R."/>
            <person name="Riviere D."/>
            <person name="Ganesan A."/>
            <person name="Daegelen P."/>
            <person name="Sghir A."/>
            <person name="Cohen G.N."/>
            <person name="Medigue C."/>
            <person name="Weissenbach J."/>
            <person name="Le Paslier D."/>
        </authorList>
    </citation>
    <scope>NUCLEOTIDE SEQUENCE [LARGE SCALE GENOMIC DNA]</scope>
    <source>
        <strain evidence="2">Evry</strain>
    </source>
</reference>
<sequence length="42" mass="4981">MRMFLINSIIVRGVLKLKYGYQTVHISQSMKRSSIEDTFLYI</sequence>
<dbReference type="STRING" id="459349.CLOAM0671"/>
<evidence type="ECO:0000313" key="1">
    <source>
        <dbReference type="EMBL" id="CAO80555.1"/>
    </source>
</evidence>
<gene>
    <name evidence="1" type="ordered locus">CLOAM0671</name>
</gene>
<dbReference type="AlphaFoldDB" id="B0VGU6"/>
<protein>
    <submittedName>
        <fullName evidence="1">Uncharacterized protein</fullName>
    </submittedName>
</protein>
<dbReference type="Proteomes" id="UP000002019">
    <property type="component" value="Chromosome"/>
</dbReference>
<dbReference type="EMBL" id="CU466930">
    <property type="protein sequence ID" value="CAO80555.1"/>
    <property type="molecule type" value="Genomic_DNA"/>
</dbReference>
<proteinExistence type="predicted"/>
<organism evidence="1 2">
    <name type="scientific">Cloacimonas acidaminovorans (strain Evry)</name>
    <dbReference type="NCBI Taxonomy" id="459349"/>
    <lineage>
        <taxon>Bacteria</taxon>
        <taxon>Pseudomonadati</taxon>
        <taxon>Candidatus Cloacimonadota</taxon>
        <taxon>Candidatus Cloacimonadia</taxon>
        <taxon>Candidatus Cloacimonadales</taxon>
        <taxon>Candidatus Cloacimonadaceae</taxon>
        <taxon>Candidatus Cloacimonas</taxon>
    </lineage>
</organism>
<evidence type="ECO:0000313" key="2">
    <source>
        <dbReference type="Proteomes" id="UP000002019"/>
    </source>
</evidence>
<keyword evidence="2" id="KW-1185">Reference proteome</keyword>
<dbReference type="HOGENOM" id="CLU_3249274_0_0_0"/>
<name>B0VGU6_CLOAI</name>
<accession>B0VGU6</accession>